<dbReference type="Gene3D" id="4.10.240.10">
    <property type="entry name" value="Zn(2)-C6 fungal-type DNA-binding domain"/>
    <property type="match status" value="1"/>
</dbReference>
<dbReference type="AlphaFoldDB" id="A0A074VHQ8"/>
<dbReference type="InterPro" id="IPR052360">
    <property type="entry name" value="Transcr_Regulatory_Proteins"/>
</dbReference>
<keyword evidence="1" id="KW-0479">Metal-binding</keyword>
<dbReference type="HOGENOM" id="CLU_011409_7_1_1"/>
<dbReference type="EMBL" id="KL584853">
    <property type="protein sequence ID" value="KEQ58589.1"/>
    <property type="molecule type" value="Genomic_DNA"/>
</dbReference>
<evidence type="ECO:0000256" key="1">
    <source>
        <dbReference type="ARBA" id="ARBA00022723"/>
    </source>
</evidence>
<dbReference type="GO" id="GO:0003677">
    <property type="term" value="F:DNA binding"/>
    <property type="evidence" value="ECO:0007669"/>
    <property type="project" value="UniProtKB-KW"/>
</dbReference>
<keyword evidence="3" id="KW-0805">Transcription regulation</keyword>
<dbReference type="PANTHER" id="PTHR36206:SF13">
    <property type="entry name" value="TRANSCRIPTIONAL REGULATORY PROTEIN MOC3"/>
    <property type="match status" value="1"/>
</dbReference>
<dbReference type="PANTHER" id="PTHR36206">
    <property type="entry name" value="ASPERCRYPTIN BIOSYNTHESIS CLUSTER-SPECIFIC TRANSCRIPTION REGULATOR ATNN-RELATED"/>
    <property type="match status" value="1"/>
</dbReference>
<dbReference type="InterPro" id="IPR001138">
    <property type="entry name" value="Zn2Cys6_DnaBD"/>
</dbReference>
<dbReference type="Pfam" id="PF11951">
    <property type="entry name" value="Fungal_trans_2"/>
    <property type="match status" value="1"/>
</dbReference>
<evidence type="ECO:0000256" key="6">
    <source>
        <dbReference type="ARBA" id="ARBA00023242"/>
    </source>
</evidence>
<accession>A0A074VHQ8</accession>
<gene>
    <name evidence="7" type="ORF">M437DRAFT_58903</name>
</gene>
<proteinExistence type="predicted"/>
<organism evidence="7 8">
    <name type="scientific">Aureobasidium melanogenum (strain CBS 110374)</name>
    <name type="common">Aureobasidium pullulans var. melanogenum</name>
    <dbReference type="NCBI Taxonomy" id="1043003"/>
    <lineage>
        <taxon>Eukaryota</taxon>
        <taxon>Fungi</taxon>
        <taxon>Dikarya</taxon>
        <taxon>Ascomycota</taxon>
        <taxon>Pezizomycotina</taxon>
        <taxon>Dothideomycetes</taxon>
        <taxon>Dothideomycetidae</taxon>
        <taxon>Dothideales</taxon>
        <taxon>Saccotheciaceae</taxon>
        <taxon>Aureobasidium</taxon>
    </lineage>
</organism>
<keyword evidence="2" id="KW-0862">Zinc</keyword>
<keyword evidence="6" id="KW-0539">Nucleus</keyword>
<dbReference type="STRING" id="1043003.A0A074VHQ8"/>
<keyword evidence="8" id="KW-1185">Reference proteome</keyword>
<dbReference type="CDD" id="cd00067">
    <property type="entry name" value="GAL4"/>
    <property type="match status" value="1"/>
</dbReference>
<evidence type="ECO:0008006" key="9">
    <source>
        <dbReference type="Google" id="ProtNLM"/>
    </source>
</evidence>
<sequence>MEANVKRKRIVSSKYSRHACRTCRYVLIITTTILRDRFLTLSSIRRIKCDGKKGSCNNCTSTGRICDGYGLLLKTARMFRNICPRPSAHSFALNDAEGHALDFFRRITIHQLPCASAFETPWELVALDLMHSQPSIAAAACACAALHRALTDDPDHDQYQFALQQYNRSSALMRKFISDLDHDTPESAALVVLAVCLLFFAYKTFSGDDAKAAIHLSTGLRIIHERLRPREETRPLDDRNVVIVDRDLKSNFSILVQTFLRLDSDYMLIGHDEPYLYPISQNLNCPTFSNPDEASLYLETITAKIFDVYDRLAEYTFEDLANRTPKVLESLDEDQEICLMRAALRFMKLNQSLREAVEECKESLHTWTKAFRMVPRTHANLLSHISTQIFFFCVYIWVETWHDVNACLVDRFEPRFAYFTNLCEQYIQLHAAKTPSHNAFVGSNGTATDRFNTPPAFSLGSGVVTCLAAIVEKCRTSSIRRRCIALLRKINLKGVFDTNYLATYLQTIVDHEEQAAQLYNLDVDQNVGFEACNVPEQARLLEVIMSPARHRSRFDFYKTDRVNAVFVTNGNALQLGRLTACVSRGEC</sequence>
<evidence type="ECO:0000256" key="4">
    <source>
        <dbReference type="ARBA" id="ARBA00023125"/>
    </source>
</evidence>
<keyword evidence="5" id="KW-0804">Transcription</keyword>
<dbReference type="GO" id="GO:0008270">
    <property type="term" value="F:zinc ion binding"/>
    <property type="evidence" value="ECO:0007669"/>
    <property type="project" value="InterPro"/>
</dbReference>
<dbReference type="InterPro" id="IPR036864">
    <property type="entry name" value="Zn2-C6_fun-type_DNA-bd_sf"/>
</dbReference>
<evidence type="ECO:0000313" key="7">
    <source>
        <dbReference type="EMBL" id="KEQ58589.1"/>
    </source>
</evidence>
<keyword evidence="4" id="KW-0238">DNA-binding</keyword>
<dbReference type="GO" id="GO:0000981">
    <property type="term" value="F:DNA-binding transcription factor activity, RNA polymerase II-specific"/>
    <property type="evidence" value="ECO:0007669"/>
    <property type="project" value="InterPro"/>
</dbReference>
<name>A0A074VHQ8_AURM1</name>
<evidence type="ECO:0000256" key="2">
    <source>
        <dbReference type="ARBA" id="ARBA00022833"/>
    </source>
</evidence>
<dbReference type="Proteomes" id="UP000030672">
    <property type="component" value="Unassembled WGS sequence"/>
</dbReference>
<dbReference type="InterPro" id="IPR021858">
    <property type="entry name" value="Fun_TF"/>
</dbReference>
<dbReference type="RefSeq" id="XP_040875612.1">
    <property type="nucleotide sequence ID" value="XM_041023480.1"/>
</dbReference>
<dbReference type="GeneID" id="63916853"/>
<evidence type="ECO:0000313" key="8">
    <source>
        <dbReference type="Proteomes" id="UP000030672"/>
    </source>
</evidence>
<evidence type="ECO:0000256" key="5">
    <source>
        <dbReference type="ARBA" id="ARBA00023163"/>
    </source>
</evidence>
<protein>
    <recommendedName>
        <fullName evidence="9">Zn(2)-C6 fungal-type domain-containing protein</fullName>
    </recommendedName>
</protein>
<reference evidence="7 8" key="1">
    <citation type="journal article" date="2014" name="BMC Genomics">
        <title>Genome sequencing of four Aureobasidium pullulans varieties: biotechnological potential, stress tolerance, and description of new species.</title>
        <authorList>
            <person name="Gostin Ar C."/>
            <person name="Ohm R.A."/>
            <person name="Kogej T."/>
            <person name="Sonjak S."/>
            <person name="Turk M."/>
            <person name="Zajc J."/>
            <person name="Zalar P."/>
            <person name="Grube M."/>
            <person name="Sun H."/>
            <person name="Han J."/>
            <person name="Sharma A."/>
            <person name="Chiniquy J."/>
            <person name="Ngan C.Y."/>
            <person name="Lipzen A."/>
            <person name="Barry K."/>
            <person name="Grigoriev I.V."/>
            <person name="Gunde-Cimerman N."/>
        </authorList>
    </citation>
    <scope>NUCLEOTIDE SEQUENCE [LARGE SCALE GENOMIC DNA]</scope>
    <source>
        <strain evidence="7 8">CBS 110374</strain>
    </source>
</reference>
<evidence type="ECO:0000256" key="3">
    <source>
        <dbReference type="ARBA" id="ARBA00023015"/>
    </source>
</evidence>